<evidence type="ECO:0000313" key="3">
    <source>
        <dbReference type="Proteomes" id="UP000473278"/>
    </source>
</evidence>
<dbReference type="SUPFAM" id="SSF51658">
    <property type="entry name" value="Xylose isomerase-like"/>
    <property type="match status" value="1"/>
</dbReference>
<keyword evidence="3" id="KW-1185">Reference proteome</keyword>
<protein>
    <submittedName>
        <fullName evidence="2">TIM barrel protein</fullName>
    </submittedName>
</protein>
<proteinExistence type="predicted"/>
<dbReference type="InterPro" id="IPR013022">
    <property type="entry name" value="Xyl_isomerase-like_TIM-brl"/>
</dbReference>
<sequence length="309" mass="34338">MGSNRKEFLKQLGYLSAGSLLLPGMAKANSSNMGNDLFFDISLAQWSLHKELFAGKLTHLDFPATAKNDFGIDAVEYVNRFFADKVQDKSYLNEMNNRCRDLDVNQVLIMVDGEGGLAVLDDKKRNEAVKNHFKWVEAAEHLGCHSIRVNAYGEGTREETMDAAVDGLSWLSEFASDYGVGIIVENHGGYSSDGKWLAGVMEQVSMENCGTLPDFGTSNFTISEGNVYDRYKGVKEMMPYAKGVSAKSYAFNEDGYEKSIDYTRMLNIVKNAGFTGYIGVEYEGNELSEREGIMKTKNLLTMVGQEITK</sequence>
<dbReference type="Pfam" id="PF01261">
    <property type="entry name" value="AP_endonuc_2"/>
    <property type="match status" value="1"/>
</dbReference>
<comment type="caution">
    <text evidence="2">The sequence shown here is derived from an EMBL/GenBank/DDBJ whole genome shotgun (WGS) entry which is preliminary data.</text>
</comment>
<dbReference type="Proteomes" id="UP000473278">
    <property type="component" value="Unassembled WGS sequence"/>
</dbReference>
<evidence type="ECO:0000259" key="1">
    <source>
        <dbReference type="Pfam" id="PF01261"/>
    </source>
</evidence>
<accession>A0A6M1SUX8</accession>
<feature type="domain" description="Xylose isomerase-like TIM barrel" evidence="1">
    <location>
        <begin position="69"/>
        <end position="292"/>
    </location>
</feature>
<gene>
    <name evidence="2" type="ORF">G3570_08205</name>
</gene>
<dbReference type="AlphaFoldDB" id="A0A6M1SUX8"/>
<dbReference type="PANTHER" id="PTHR12110:SF53">
    <property type="entry name" value="BLR5974 PROTEIN"/>
    <property type="match status" value="1"/>
</dbReference>
<dbReference type="InterPro" id="IPR036237">
    <property type="entry name" value="Xyl_isomerase-like_sf"/>
</dbReference>
<organism evidence="2 3">
    <name type="scientific">Halalkalibaculum roseum</name>
    <dbReference type="NCBI Taxonomy" id="2709311"/>
    <lineage>
        <taxon>Bacteria</taxon>
        <taxon>Pseudomonadati</taxon>
        <taxon>Balneolota</taxon>
        <taxon>Balneolia</taxon>
        <taxon>Balneolales</taxon>
        <taxon>Balneolaceae</taxon>
        <taxon>Halalkalibaculum</taxon>
    </lineage>
</organism>
<dbReference type="PANTHER" id="PTHR12110">
    <property type="entry name" value="HYDROXYPYRUVATE ISOMERASE"/>
    <property type="match status" value="1"/>
</dbReference>
<reference evidence="2 3" key="1">
    <citation type="submission" date="2020-02" db="EMBL/GenBank/DDBJ databases">
        <title>Balneolaceae bacterium YR4-1, complete genome.</title>
        <authorList>
            <person name="Li Y."/>
            <person name="Wu S."/>
        </authorList>
    </citation>
    <scope>NUCLEOTIDE SEQUENCE [LARGE SCALE GENOMIC DNA]</scope>
    <source>
        <strain evidence="2 3">YR4-1</strain>
    </source>
</reference>
<evidence type="ECO:0000313" key="2">
    <source>
        <dbReference type="EMBL" id="NGP76612.1"/>
    </source>
</evidence>
<dbReference type="Gene3D" id="3.20.20.150">
    <property type="entry name" value="Divalent-metal-dependent TIM barrel enzymes"/>
    <property type="match status" value="1"/>
</dbReference>
<name>A0A6M1SUX8_9BACT</name>
<dbReference type="InterPro" id="IPR050312">
    <property type="entry name" value="IolE/XylAMocC-like"/>
</dbReference>
<dbReference type="EMBL" id="JAALLT010000002">
    <property type="protein sequence ID" value="NGP76612.1"/>
    <property type="molecule type" value="Genomic_DNA"/>
</dbReference>